<gene>
    <name evidence="2" type="ORF">MS3_00009365</name>
</gene>
<feature type="non-terminal residue" evidence="2">
    <location>
        <position position="1"/>
    </location>
</feature>
<comment type="caution">
    <text evidence="2">The sequence shown here is derived from an EMBL/GenBank/DDBJ whole genome shotgun (WGS) entry which is preliminary data.</text>
</comment>
<reference evidence="2" key="2">
    <citation type="journal article" date="2019" name="Gigascience">
        <title>High-quality Schistosoma haematobium genome achieved by single-molecule and long-range sequencing.</title>
        <authorList>
            <person name="Stroehlein A.J."/>
            <person name="Korhonen P.K."/>
            <person name="Chong T.M."/>
            <person name="Lim Y.L."/>
            <person name="Chan K.G."/>
            <person name="Webster B."/>
            <person name="Rollinson D."/>
            <person name="Brindley P.J."/>
            <person name="Gasser R.B."/>
            <person name="Young N.D."/>
        </authorList>
    </citation>
    <scope>NUCLEOTIDE SEQUENCE</scope>
</reference>
<proteinExistence type="predicted"/>
<reference evidence="2" key="1">
    <citation type="journal article" date="2012" name="Nat. Genet.">
        <title>Whole-genome sequence of Schistosoma haematobium.</title>
        <authorList>
            <person name="Young N.D."/>
            <person name="Jex A.R."/>
            <person name="Li B."/>
            <person name="Liu S."/>
            <person name="Yang L."/>
            <person name="Xiong Z."/>
            <person name="Li Y."/>
            <person name="Cantacessi C."/>
            <person name="Hall R.S."/>
            <person name="Xu X."/>
            <person name="Chen F."/>
            <person name="Wu X."/>
            <person name="Zerlotini A."/>
            <person name="Oliveira G."/>
            <person name="Hofmann A."/>
            <person name="Zhang G."/>
            <person name="Fang X."/>
            <person name="Kang Y."/>
            <person name="Campbell B.E."/>
            <person name="Loukas A."/>
            <person name="Ranganathan S."/>
            <person name="Rollinson D."/>
            <person name="Rinaldi G."/>
            <person name="Brindley P.J."/>
            <person name="Yang H."/>
            <person name="Wang J."/>
            <person name="Wang J."/>
            <person name="Gasser R.B."/>
        </authorList>
    </citation>
    <scope>NUCLEOTIDE SEQUENCE</scope>
</reference>
<evidence type="ECO:0000259" key="1">
    <source>
        <dbReference type="Pfam" id="PF00078"/>
    </source>
</evidence>
<dbReference type="AlphaFoldDB" id="A0A922IKN6"/>
<dbReference type="CTD" id="75577959"/>
<organism evidence="2 3">
    <name type="scientific">Schistosoma haematobium</name>
    <name type="common">Blood fluke</name>
    <dbReference type="NCBI Taxonomy" id="6185"/>
    <lineage>
        <taxon>Eukaryota</taxon>
        <taxon>Metazoa</taxon>
        <taxon>Spiralia</taxon>
        <taxon>Lophotrochozoa</taxon>
        <taxon>Platyhelminthes</taxon>
        <taxon>Trematoda</taxon>
        <taxon>Digenea</taxon>
        <taxon>Strigeidida</taxon>
        <taxon>Schistosomatoidea</taxon>
        <taxon>Schistosomatidae</taxon>
        <taxon>Schistosoma</taxon>
    </lineage>
</organism>
<dbReference type="PANTHER" id="PTHR47331">
    <property type="entry name" value="PHD-TYPE DOMAIN-CONTAINING PROTEIN"/>
    <property type="match status" value="1"/>
</dbReference>
<dbReference type="KEGG" id="shx:MS3_00009365"/>
<reference evidence="2" key="4">
    <citation type="journal article" date="2022" name="PLoS Pathog.">
        <title>Chromosome-level genome of Schistosoma haematobium underpins genome-wide explorations of molecular variation.</title>
        <authorList>
            <person name="Stroehlein A.J."/>
            <person name="Korhonen P.K."/>
            <person name="Lee V.V."/>
            <person name="Ralph S.A."/>
            <person name="Mentink-Kane M."/>
            <person name="You H."/>
            <person name="McManus D.P."/>
            <person name="Tchuente L.T."/>
            <person name="Stothard J.R."/>
            <person name="Kaur P."/>
            <person name="Dudchenko O."/>
            <person name="Aiden E.L."/>
            <person name="Yang B."/>
            <person name="Yang H."/>
            <person name="Emery A.M."/>
            <person name="Webster B.L."/>
            <person name="Brindley P.J."/>
            <person name="Rollinson D."/>
            <person name="Chang B.C.H."/>
            <person name="Gasser R.B."/>
            <person name="Young N.D."/>
        </authorList>
    </citation>
    <scope>NUCLEOTIDE SEQUENCE</scope>
</reference>
<dbReference type="InterPro" id="IPR000477">
    <property type="entry name" value="RT_dom"/>
</dbReference>
<feature type="domain" description="Reverse transcriptase" evidence="1">
    <location>
        <begin position="28"/>
        <end position="141"/>
    </location>
</feature>
<dbReference type="EMBL" id="AMPZ03000007">
    <property type="protein sequence ID" value="KAH9580868.1"/>
    <property type="molecule type" value="Genomic_DNA"/>
</dbReference>
<reference evidence="2" key="3">
    <citation type="submission" date="2021-06" db="EMBL/GenBank/DDBJ databases">
        <title>Chromosome-level genome assembly for S. haematobium.</title>
        <authorList>
            <person name="Stroehlein A.J."/>
        </authorList>
    </citation>
    <scope>NUCLEOTIDE SEQUENCE</scope>
</reference>
<evidence type="ECO:0000313" key="2">
    <source>
        <dbReference type="EMBL" id="KAH9580868.1"/>
    </source>
</evidence>
<keyword evidence="3" id="KW-1185">Reference proteome</keyword>
<name>A0A922IKN6_SCHHA</name>
<dbReference type="SUPFAM" id="SSF56672">
    <property type="entry name" value="DNA/RNA polymerases"/>
    <property type="match status" value="1"/>
</dbReference>
<dbReference type="PANTHER" id="PTHR47331:SF4">
    <property type="entry name" value="PEPTIDASE S1 DOMAIN-CONTAINING PROTEIN"/>
    <property type="match status" value="1"/>
</dbReference>
<protein>
    <recommendedName>
        <fullName evidence="1">Reverse transcriptase domain-containing protein</fullName>
    </recommendedName>
</protein>
<accession>A0A922IKN6</accession>
<sequence length="314" mass="35869">FAGVSLNDMIYQGLDTTTELVYIFLRFRKESVAITADVEEMFMQVKVPESDRGTLGFLWWQEGDLSREPPEFQTTSHPFGATSSPFCANFVLNKTAQIFSDGYDGYVVDAVKNNFYLDDCLISIPTCDQAKSFVKQISELLCRGGIQKMTDLESWFKCPTLLHGEFYITITERPEPTPDDIGFRKTAVVNLSSIKYNMLPILSYYSEWLKLVRAVTWFRRFIEFLMLLRLPICEASVHLGCLKVKEFDITKRKILLMVQREVYGELLSEFENSSKVVGHDDLKGLSPIMLDGLLCVTGRLSYSDFSDAFKHPVI</sequence>
<dbReference type="GeneID" id="75577959"/>
<dbReference type="Pfam" id="PF00078">
    <property type="entry name" value="RVT_1"/>
    <property type="match status" value="1"/>
</dbReference>
<evidence type="ECO:0000313" key="3">
    <source>
        <dbReference type="Proteomes" id="UP000471633"/>
    </source>
</evidence>
<dbReference type="RefSeq" id="XP_051065170.1">
    <property type="nucleotide sequence ID" value="XM_051217732.1"/>
</dbReference>
<dbReference type="InterPro" id="IPR043502">
    <property type="entry name" value="DNA/RNA_pol_sf"/>
</dbReference>
<dbReference type="Proteomes" id="UP000471633">
    <property type="component" value="Unassembled WGS sequence"/>
</dbReference>